<name>A0A2M7QAG7_9BACT</name>
<sequence>MAKKYFGGCRDAFLKKEKPPEGRWRVSSFRSAVFRLEVAVGPYAVDGIEIRFGGFIFAEAPIGLVFPVLEAAGVVRFGQTIVRRNIGMIVGVDSFA</sequence>
<proteinExistence type="predicted"/>
<comment type="caution">
    <text evidence="1">The sequence shown here is derived from an EMBL/GenBank/DDBJ whole genome shotgun (WGS) entry which is preliminary data.</text>
</comment>
<dbReference type="AlphaFoldDB" id="A0A2M7QAG7"/>
<reference evidence="2" key="1">
    <citation type="submission" date="2017-09" db="EMBL/GenBank/DDBJ databases">
        <title>Depth-based differentiation of microbial function through sediment-hosted aquifers and enrichment of novel symbionts in the deep terrestrial subsurface.</title>
        <authorList>
            <person name="Probst A.J."/>
            <person name="Ladd B."/>
            <person name="Jarett J.K."/>
            <person name="Geller-Mcgrath D.E."/>
            <person name="Sieber C.M.K."/>
            <person name="Emerson J.B."/>
            <person name="Anantharaman K."/>
            <person name="Thomas B.C."/>
            <person name="Malmstrom R."/>
            <person name="Stieglmeier M."/>
            <person name="Klingl A."/>
            <person name="Woyke T."/>
            <person name="Ryan C.M."/>
            <person name="Banfield J.F."/>
        </authorList>
    </citation>
    <scope>NUCLEOTIDE SEQUENCE [LARGE SCALE GENOMIC DNA]</scope>
</reference>
<dbReference type="EMBL" id="PFLC01000044">
    <property type="protein sequence ID" value="PIY62292.1"/>
    <property type="molecule type" value="Genomic_DNA"/>
</dbReference>
<evidence type="ECO:0000313" key="2">
    <source>
        <dbReference type="Proteomes" id="UP000230973"/>
    </source>
</evidence>
<evidence type="ECO:0000313" key="1">
    <source>
        <dbReference type="EMBL" id="PIY62292.1"/>
    </source>
</evidence>
<organism evidence="1 2">
    <name type="scientific">Candidatus Uhrbacteria bacterium CG_4_10_14_0_8_um_filter_58_22</name>
    <dbReference type="NCBI Taxonomy" id="1975029"/>
    <lineage>
        <taxon>Bacteria</taxon>
        <taxon>Candidatus Uhriibacteriota</taxon>
    </lineage>
</organism>
<gene>
    <name evidence="1" type="ORF">COY93_03460</name>
</gene>
<protein>
    <submittedName>
        <fullName evidence="1">Uncharacterized protein</fullName>
    </submittedName>
</protein>
<accession>A0A2M7QAG7</accession>
<dbReference type="Proteomes" id="UP000230973">
    <property type="component" value="Unassembled WGS sequence"/>
</dbReference>